<dbReference type="SUPFAM" id="SSF48726">
    <property type="entry name" value="Immunoglobulin"/>
    <property type="match status" value="1"/>
</dbReference>
<sequence>MKVITALIEYHTFNSTEFDTISCFNHLHFFSFRTFARPRSFWRHVTLSFEAPQNTTVLSVFVKISDHQQYIYCCSDNQPIRKRDQEPRVQGRVKLANGLTCDVPLNRFAIILENVTANDTNTYECVFIDNEEKRWSDRLSLMVQDRALSVWCLILSRCEEFYE</sequence>
<evidence type="ECO:0000313" key="1">
    <source>
        <dbReference type="EMBL" id="KAK2863492.1"/>
    </source>
</evidence>
<dbReference type="InterPro" id="IPR013783">
    <property type="entry name" value="Ig-like_fold"/>
</dbReference>
<comment type="caution">
    <text evidence="1">The sequence shown here is derived from an EMBL/GenBank/DDBJ whole genome shotgun (WGS) entry which is preliminary data.</text>
</comment>
<organism evidence="1 2">
    <name type="scientific">Channa striata</name>
    <name type="common">Snakehead murrel</name>
    <name type="synonym">Ophicephalus striatus</name>
    <dbReference type="NCBI Taxonomy" id="64152"/>
    <lineage>
        <taxon>Eukaryota</taxon>
        <taxon>Metazoa</taxon>
        <taxon>Chordata</taxon>
        <taxon>Craniata</taxon>
        <taxon>Vertebrata</taxon>
        <taxon>Euteleostomi</taxon>
        <taxon>Actinopterygii</taxon>
        <taxon>Neopterygii</taxon>
        <taxon>Teleostei</taxon>
        <taxon>Neoteleostei</taxon>
        <taxon>Acanthomorphata</taxon>
        <taxon>Anabantaria</taxon>
        <taxon>Anabantiformes</taxon>
        <taxon>Channoidei</taxon>
        <taxon>Channidae</taxon>
        <taxon>Channa</taxon>
    </lineage>
</organism>
<dbReference type="AlphaFoldDB" id="A0AA88T5A8"/>
<reference evidence="1" key="1">
    <citation type="submission" date="2023-07" db="EMBL/GenBank/DDBJ databases">
        <title>Chromosome-level Genome Assembly of Striped Snakehead (Channa striata).</title>
        <authorList>
            <person name="Liu H."/>
        </authorList>
    </citation>
    <scope>NUCLEOTIDE SEQUENCE</scope>
    <source>
        <strain evidence="1">Gz</strain>
        <tissue evidence="1">Muscle</tissue>
    </source>
</reference>
<evidence type="ECO:0008006" key="3">
    <source>
        <dbReference type="Google" id="ProtNLM"/>
    </source>
</evidence>
<accession>A0AA88T5A8</accession>
<keyword evidence="2" id="KW-1185">Reference proteome</keyword>
<name>A0AA88T5A8_CHASR</name>
<dbReference type="Proteomes" id="UP001187415">
    <property type="component" value="Unassembled WGS sequence"/>
</dbReference>
<dbReference type="Gene3D" id="2.60.40.10">
    <property type="entry name" value="Immunoglobulins"/>
    <property type="match status" value="1"/>
</dbReference>
<evidence type="ECO:0000313" key="2">
    <source>
        <dbReference type="Proteomes" id="UP001187415"/>
    </source>
</evidence>
<dbReference type="InterPro" id="IPR036179">
    <property type="entry name" value="Ig-like_dom_sf"/>
</dbReference>
<dbReference type="EMBL" id="JAUPFM010000001">
    <property type="protein sequence ID" value="KAK2863492.1"/>
    <property type="molecule type" value="Genomic_DNA"/>
</dbReference>
<gene>
    <name evidence="1" type="ORF">Q5P01_003025</name>
</gene>
<proteinExistence type="predicted"/>
<protein>
    <recommendedName>
        <fullName evidence="3">Immunoglobulin V-set domain-containing protein</fullName>
    </recommendedName>
</protein>